<dbReference type="PROSITE" id="PS51352">
    <property type="entry name" value="THIOREDOXIN_2"/>
    <property type="match status" value="1"/>
</dbReference>
<dbReference type="EMBL" id="LCAG01000008">
    <property type="protein sequence ID" value="KKR87046.1"/>
    <property type="molecule type" value="Genomic_DNA"/>
</dbReference>
<dbReference type="Pfam" id="PF00578">
    <property type="entry name" value="AhpC-TSA"/>
    <property type="match status" value="1"/>
</dbReference>
<dbReference type="GO" id="GO:0016491">
    <property type="term" value="F:oxidoreductase activity"/>
    <property type="evidence" value="ECO:0007669"/>
    <property type="project" value="InterPro"/>
</dbReference>
<dbReference type="CDD" id="cd02969">
    <property type="entry name" value="PRX_like1"/>
    <property type="match status" value="1"/>
</dbReference>
<organism evidence="3 4">
    <name type="scientific">Candidatus Curtissbacteria bacterium GW2011_GWA1_41_11</name>
    <dbReference type="NCBI Taxonomy" id="1618409"/>
    <lineage>
        <taxon>Bacteria</taxon>
        <taxon>Candidatus Curtissiibacteriota</taxon>
    </lineage>
</organism>
<evidence type="ECO:0000313" key="4">
    <source>
        <dbReference type="Proteomes" id="UP000034854"/>
    </source>
</evidence>
<dbReference type="PANTHER" id="PTHR43640:SF1">
    <property type="entry name" value="THIOREDOXIN-DEPENDENT PEROXIREDOXIN"/>
    <property type="match status" value="1"/>
</dbReference>
<dbReference type="InterPro" id="IPR036249">
    <property type="entry name" value="Thioredoxin-like_sf"/>
</dbReference>
<evidence type="ECO:0000259" key="2">
    <source>
        <dbReference type="PROSITE" id="PS51352"/>
    </source>
</evidence>
<dbReference type="Gene3D" id="3.40.30.10">
    <property type="entry name" value="Glutaredoxin"/>
    <property type="match status" value="1"/>
</dbReference>
<dbReference type="InterPro" id="IPR013766">
    <property type="entry name" value="Thioredoxin_domain"/>
</dbReference>
<feature type="region of interest" description="Disordered" evidence="1">
    <location>
        <begin position="171"/>
        <end position="195"/>
    </location>
</feature>
<feature type="domain" description="Thioredoxin" evidence="2">
    <location>
        <begin position="9"/>
        <end position="167"/>
    </location>
</feature>
<protein>
    <submittedName>
        <fullName evidence="3">Peroxiredoxin-like protein</fullName>
    </submittedName>
</protein>
<dbReference type="InterPro" id="IPR000866">
    <property type="entry name" value="AhpC/TSA"/>
</dbReference>
<comment type="caution">
    <text evidence="3">The sequence shown here is derived from an EMBL/GenBank/DDBJ whole genome shotgun (WGS) entry which is preliminary data.</text>
</comment>
<proteinExistence type="predicted"/>
<dbReference type="AlphaFoldDB" id="A0A0G0UHQ0"/>
<gene>
    <name evidence="3" type="ORF">UU34_C0008G0070</name>
</gene>
<accession>A0A0G0UHQ0</accession>
<evidence type="ECO:0000313" key="3">
    <source>
        <dbReference type="EMBL" id="KKR87046.1"/>
    </source>
</evidence>
<evidence type="ECO:0000256" key="1">
    <source>
        <dbReference type="SAM" id="MobiDB-lite"/>
    </source>
</evidence>
<dbReference type="Proteomes" id="UP000034854">
    <property type="component" value="Unassembled WGS sequence"/>
</dbReference>
<dbReference type="InterPro" id="IPR047262">
    <property type="entry name" value="PRX-like1"/>
</dbReference>
<dbReference type="PANTHER" id="PTHR43640">
    <property type="entry name" value="OS07G0260300 PROTEIN"/>
    <property type="match status" value="1"/>
</dbReference>
<dbReference type="SUPFAM" id="SSF52833">
    <property type="entry name" value="Thioredoxin-like"/>
    <property type="match status" value="1"/>
</dbReference>
<reference evidence="3 4" key="1">
    <citation type="journal article" date="2015" name="Nature">
        <title>rRNA introns, odd ribosomes, and small enigmatic genomes across a large radiation of phyla.</title>
        <authorList>
            <person name="Brown C.T."/>
            <person name="Hug L.A."/>
            <person name="Thomas B.C."/>
            <person name="Sharon I."/>
            <person name="Castelle C.J."/>
            <person name="Singh A."/>
            <person name="Wilkins M.J."/>
            <person name="Williams K.H."/>
            <person name="Banfield J.F."/>
        </authorList>
    </citation>
    <scope>NUCLEOTIDE SEQUENCE [LARGE SCALE GENOMIC DNA]</scope>
</reference>
<name>A0A0G0UHQ0_9BACT</name>
<sequence length="195" mass="22041">MALTPSTQTQIGSPAPNFNLPATDGKNYSLDSFATSKGLVVIFTCNHCPYAKAAWPLLTKLAAEFKDKGVAFVGINPNDEKQYPEDSFEVMKQKFAKWHINFPYLRDEEQNITRQFGAVCTPDIFVFDKDRKLYYRGRINDNWPPVEKVDGEYEPKQSDREVKEELKGALNSLLDGNPPPSVQNPSMGCSIKWKT</sequence>
<dbReference type="GO" id="GO:0016209">
    <property type="term" value="F:antioxidant activity"/>
    <property type="evidence" value="ECO:0007669"/>
    <property type="project" value="InterPro"/>
</dbReference>